<name>A0A2J5HNL9_9EURO</name>
<reference evidence="2" key="1">
    <citation type="submission" date="2017-12" db="EMBL/GenBank/DDBJ databases">
        <authorList>
            <consortium name="DOE Joint Genome Institute"/>
            <person name="Mondo S.J."/>
            <person name="Kjaerbolling I."/>
            <person name="Vesth T.C."/>
            <person name="Frisvad J.C."/>
            <person name="Nybo J.L."/>
            <person name="Theobald S."/>
            <person name="Kuo A."/>
            <person name="Bowyer P."/>
            <person name="Matsuda Y."/>
            <person name="Lyhne E.K."/>
            <person name="Kogle M.E."/>
            <person name="Clum A."/>
            <person name="Lipzen A."/>
            <person name="Salamov A."/>
            <person name="Ngan C.Y."/>
            <person name="Daum C."/>
            <person name="Chiniquy J."/>
            <person name="Barry K."/>
            <person name="LaButti K."/>
            <person name="Haridas S."/>
            <person name="Simmons B.A."/>
            <person name="Magnuson J.K."/>
            <person name="Mortensen U.H."/>
            <person name="Larsen T.O."/>
            <person name="Grigoriev I.V."/>
            <person name="Baker S.E."/>
            <person name="Andersen M.R."/>
            <person name="Nordberg H.P."/>
            <person name="Cantor M.N."/>
            <person name="Hua S.X."/>
        </authorList>
    </citation>
    <scope>NUCLEOTIDE SEQUENCE [LARGE SCALE GENOMIC DNA]</scope>
    <source>
        <strain evidence="2">IBT 19404</strain>
    </source>
</reference>
<organism evidence="1 2">
    <name type="scientific">Aspergillus taichungensis</name>
    <dbReference type="NCBI Taxonomy" id="482145"/>
    <lineage>
        <taxon>Eukaryota</taxon>
        <taxon>Fungi</taxon>
        <taxon>Dikarya</taxon>
        <taxon>Ascomycota</taxon>
        <taxon>Pezizomycotina</taxon>
        <taxon>Eurotiomycetes</taxon>
        <taxon>Eurotiomycetidae</taxon>
        <taxon>Eurotiales</taxon>
        <taxon>Aspergillaceae</taxon>
        <taxon>Aspergillus</taxon>
        <taxon>Aspergillus subgen. Circumdati</taxon>
    </lineage>
</organism>
<dbReference type="Proteomes" id="UP000235023">
    <property type="component" value="Unassembled WGS sequence"/>
</dbReference>
<dbReference type="EMBL" id="KZ559572">
    <property type="protein sequence ID" value="PLN78683.1"/>
    <property type="molecule type" value="Genomic_DNA"/>
</dbReference>
<accession>A0A2J5HNL9</accession>
<gene>
    <name evidence="1" type="ORF">BDW42DRAFT_174373</name>
</gene>
<evidence type="ECO:0000313" key="2">
    <source>
        <dbReference type="Proteomes" id="UP000235023"/>
    </source>
</evidence>
<protein>
    <submittedName>
        <fullName evidence="1">Uncharacterized protein</fullName>
    </submittedName>
</protein>
<dbReference type="AlphaFoldDB" id="A0A2J5HNL9"/>
<sequence>MIFGYLLSLSAHTSKILIFHFLFELDMETALRKERLIRSHTLAKIEELIKKTPNYHVEPHDLEIAGIRHLPLALEGDNQHHPHFFQSYQEGLPLPQKEKEDKLLKFEPDQNHIMWDTRDMEIFFTRHFQDCWQYASQKYPHSPPQSGMCRETGDYKFGQLSECIGFNWYAVSVTDYPRGDNPHFKVMLESEAVGDSRLLRGEIMTITDIMATRLKTKSLYPHIIAPILVLSLMGPRHSRVLEADFDGISLNIRATKLYDFTQRNTDAVQLLTRYWLGDACGQTVMTTP</sequence>
<evidence type="ECO:0000313" key="1">
    <source>
        <dbReference type="EMBL" id="PLN78683.1"/>
    </source>
</evidence>
<proteinExistence type="predicted"/>
<dbReference type="OrthoDB" id="4453902at2759"/>
<keyword evidence="2" id="KW-1185">Reference proteome</keyword>